<evidence type="ECO:0000259" key="1">
    <source>
        <dbReference type="Pfam" id="PF13280"/>
    </source>
</evidence>
<dbReference type="InterPro" id="IPR057727">
    <property type="entry name" value="WCX_dom"/>
</dbReference>
<sequence>MPDNKSFHTRVRIINSCLTSVKRYWTREELIETIYERTGKRIGVRTFEGDIHDMRYNTYFNYDAPIEFSKEKGGYCYTDRDYSIDKLPLTEHDLQSLAFATSVLAQYKGITILNDFAGTIDKLINLLNSLKQTDYESQAAFVDFEKAPYSKGSEHLDVLVNAIKSNSTINLIYKRFDAADNKAHLVCPYLLKEYRNRWYLLGHVKKENKIKTFALDRISEVQAVSKEPFINAKDFSAELYFKNTIGVTYHDIKPVDVVLSFSPMQGNYIKTQHLHQTQEILTDSNKEFRIKINVVPNYELISTILSYGAEVKVVSPPSIKNKIKKMAEDTLKLYNS</sequence>
<dbReference type="InterPro" id="IPR026881">
    <property type="entry name" value="WYL_dom"/>
</dbReference>
<dbReference type="InterPro" id="IPR051534">
    <property type="entry name" value="CBASS_pafABC_assoc_protein"/>
</dbReference>
<dbReference type="PANTHER" id="PTHR34580">
    <property type="match status" value="1"/>
</dbReference>
<organism evidence="3 4">
    <name type="scientific">Lacibacter cauensis</name>
    <dbReference type="NCBI Taxonomy" id="510947"/>
    <lineage>
        <taxon>Bacteria</taxon>
        <taxon>Pseudomonadati</taxon>
        <taxon>Bacteroidota</taxon>
        <taxon>Chitinophagia</taxon>
        <taxon>Chitinophagales</taxon>
        <taxon>Chitinophagaceae</taxon>
        <taxon>Lacibacter</taxon>
    </lineage>
</organism>
<proteinExistence type="predicted"/>
<dbReference type="Proteomes" id="UP000316167">
    <property type="component" value="Unassembled WGS sequence"/>
</dbReference>
<dbReference type="EMBL" id="VLLE01000008">
    <property type="protein sequence ID" value="TWI77948.1"/>
    <property type="molecule type" value="Genomic_DNA"/>
</dbReference>
<evidence type="ECO:0000313" key="3">
    <source>
        <dbReference type="EMBL" id="TWI77948.1"/>
    </source>
</evidence>
<name>A0A562S9F5_9BACT</name>
<evidence type="ECO:0000313" key="4">
    <source>
        <dbReference type="Proteomes" id="UP000316167"/>
    </source>
</evidence>
<dbReference type="OrthoDB" id="43316at2"/>
<accession>A0A562S9F5</accession>
<protein>
    <submittedName>
        <fullName evidence="3">Putative DNA-binding transcriptional regulator YafY</fullName>
    </submittedName>
</protein>
<evidence type="ECO:0000259" key="2">
    <source>
        <dbReference type="Pfam" id="PF25583"/>
    </source>
</evidence>
<dbReference type="Pfam" id="PF25583">
    <property type="entry name" value="WCX"/>
    <property type="match status" value="1"/>
</dbReference>
<dbReference type="PROSITE" id="PS52050">
    <property type="entry name" value="WYL"/>
    <property type="match status" value="1"/>
</dbReference>
<dbReference type="AlphaFoldDB" id="A0A562S9F5"/>
<dbReference type="GO" id="GO:0003677">
    <property type="term" value="F:DNA binding"/>
    <property type="evidence" value="ECO:0007669"/>
    <property type="project" value="UniProtKB-KW"/>
</dbReference>
<keyword evidence="4" id="KW-1185">Reference proteome</keyword>
<keyword evidence="3" id="KW-0238">DNA-binding</keyword>
<dbReference type="PANTHER" id="PTHR34580:SF9">
    <property type="entry name" value="SLL5097 PROTEIN"/>
    <property type="match status" value="1"/>
</dbReference>
<feature type="domain" description="WYL" evidence="1">
    <location>
        <begin position="154"/>
        <end position="222"/>
    </location>
</feature>
<gene>
    <name evidence="3" type="ORF">IQ13_4190</name>
</gene>
<comment type="caution">
    <text evidence="3">The sequence shown here is derived from an EMBL/GenBank/DDBJ whole genome shotgun (WGS) entry which is preliminary data.</text>
</comment>
<reference evidence="3 4" key="1">
    <citation type="journal article" date="2015" name="Stand. Genomic Sci.">
        <title>Genomic Encyclopedia of Bacterial and Archaeal Type Strains, Phase III: the genomes of soil and plant-associated and newly described type strains.</title>
        <authorList>
            <person name="Whitman W.B."/>
            <person name="Woyke T."/>
            <person name="Klenk H.P."/>
            <person name="Zhou Y."/>
            <person name="Lilburn T.G."/>
            <person name="Beck B.J."/>
            <person name="De Vos P."/>
            <person name="Vandamme P."/>
            <person name="Eisen J.A."/>
            <person name="Garrity G."/>
            <person name="Hugenholtz P."/>
            <person name="Kyrpides N.C."/>
        </authorList>
    </citation>
    <scope>NUCLEOTIDE SEQUENCE [LARGE SCALE GENOMIC DNA]</scope>
    <source>
        <strain evidence="3 4">CGMCC 1.7271</strain>
    </source>
</reference>
<feature type="domain" description="WCX" evidence="2">
    <location>
        <begin position="254"/>
        <end position="330"/>
    </location>
</feature>
<dbReference type="RefSeq" id="WP_144888647.1">
    <property type="nucleotide sequence ID" value="NZ_VLLE01000008.1"/>
</dbReference>
<dbReference type="Pfam" id="PF13280">
    <property type="entry name" value="WYL"/>
    <property type="match status" value="1"/>
</dbReference>